<dbReference type="GO" id="GO:0042446">
    <property type="term" value="P:hormone biosynthetic process"/>
    <property type="evidence" value="ECO:0007669"/>
    <property type="project" value="TreeGrafter"/>
</dbReference>
<evidence type="ECO:0000256" key="15">
    <source>
        <dbReference type="SAM" id="Phobius"/>
    </source>
</evidence>
<dbReference type="PANTHER" id="PTHR24289">
    <property type="entry name" value="STEROID 17-ALPHA-HYDROXYLASE/17,20 LYASE"/>
    <property type="match status" value="1"/>
</dbReference>
<keyword evidence="10 13" id="KW-0408">Iron</keyword>
<evidence type="ECO:0000256" key="8">
    <source>
        <dbReference type="ARBA" id="ARBA00022848"/>
    </source>
</evidence>
<evidence type="ECO:0000313" key="18">
    <source>
        <dbReference type="Proteomes" id="UP000014760"/>
    </source>
</evidence>
<evidence type="ECO:0008006" key="19">
    <source>
        <dbReference type="Google" id="ProtNLM"/>
    </source>
</evidence>
<dbReference type="AlphaFoldDB" id="R7TRR8"/>
<comment type="cofactor">
    <cofactor evidence="1 13">
        <name>heme</name>
        <dbReference type="ChEBI" id="CHEBI:30413"/>
    </cofactor>
</comment>
<dbReference type="EMBL" id="AMQN01012442">
    <property type="status" value="NOT_ANNOTATED_CDS"/>
    <property type="molecule type" value="Genomic_DNA"/>
</dbReference>
<dbReference type="PRINTS" id="PR00463">
    <property type="entry name" value="EP450I"/>
</dbReference>
<dbReference type="GO" id="GO:0005506">
    <property type="term" value="F:iron ion binding"/>
    <property type="evidence" value="ECO:0007669"/>
    <property type="project" value="InterPro"/>
</dbReference>
<dbReference type="GO" id="GO:0042448">
    <property type="term" value="P:progesterone metabolic process"/>
    <property type="evidence" value="ECO:0007669"/>
    <property type="project" value="TreeGrafter"/>
</dbReference>
<dbReference type="FunFam" id="1.10.630.10:FF:000238">
    <property type="entry name" value="Cytochrome P450 2A6"/>
    <property type="match status" value="1"/>
</dbReference>
<evidence type="ECO:0000256" key="4">
    <source>
        <dbReference type="ARBA" id="ARBA00010617"/>
    </source>
</evidence>
<gene>
    <name evidence="16" type="ORF">CAPTEDRAFT_199515</name>
</gene>
<evidence type="ECO:0000256" key="13">
    <source>
        <dbReference type="PIRSR" id="PIRSR602401-1"/>
    </source>
</evidence>
<dbReference type="PANTHER" id="PTHR24289:SF1">
    <property type="entry name" value="STEROID 17-ALPHA-HYDROXYLASE_17,20 LYASE"/>
    <property type="match status" value="1"/>
</dbReference>
<sequence length="496" mass="56448">MEICWMSVVYSLAAIALSAIWIWKGKGPASKEHLPHYRGWLVFGNLFQVRRERPELTFSEWTKDLGPVFSVKLLHNQFIVLSSFEAIYEALVTKGNSFSGRPTKNVFRAKVISDHFSNIMRLQANQTRKKLRKICHKKIKIYDTGMKRIEAISMNMLQVLLKEFRGTNQTSFDPKNVIYNTVMNTMMTLLLGKTFTKDEELFDKVMEFEQGAIRALSNSGRDLIIKRLIIKRLVELRSQIWEMMTEEASRGDQLLKEGEEDVRLMSALRDALAEDGSGLTEKHLCSVITTDIVLAGTSTTSNSLYLFLNIISRHQEVQMKLQEEVDRIVGSGRTVSLTDREDMPYTQATLLELLRYSSLVPLTVPHESIENTVIQGKTVRAGSTVLMNLYHMHHDEDFWENPFEFQPERFLGDDGGLVSASHPNRRHLMPFGAGPRVCLGEVLAKSRLFLVIASLMQKFDIRPGEVSAPCDPRLLEHGLVLSSAPFQIIAKERLSN</sequence>
<dbReference type="InterPro" id="IPR001128">
    <property type="entry name" value="Cyt_P450"/>
</dbReference>
<keyword evidence="12 15" id="KW-0472">Membrane</keyword>
<evidence type="ECO:0000313" key="16">
    <source>
        <dbReference type="EMBL" id="ELT94196.1"/>
    </source>
</evidence>
<dbReference type="Pfam" id="PF00067">
    <property type="entry name" value="p450"/>
    <property type="match status" value="1"/>
</dbReference>
<keyword evidence="15" id="KW-0812">Transmembrane</keyword>
<reference evidence="17" key="3">
    <citation type="submission" date="2015-06" db="UniProtKB">
        <authorList>
            <consortium name="EnsemblMetazoa"/>
        </authorList>
    </citation>
    <scope>IDENTIFICATION</scope>
</reference>
<evidence type="ECO:0000256" key="3">
    <source>
        <dbReference type="ARBA" id="ARBA00004406"/>
    </source>
</evidence>
<proteinExistence type="inferred from homology"/>
<accession>R7TRR8</accession>
<evidence type="ECO:0000256" key="7">
    <source>
        <dbReference type="ARBA" id="ARBA00022824"/>
    </source>
</evidence>
<dbReference type="PROSITE" id="PS00086">
    <property type="entry name" value="CYTOCHROME_P450"/>
    <property type="match status" value="1"/>
</dbReference>
<keyword evidence="15" id="KW-1133">Transmembrane helix</keyword>
<keyword evidence="5 13" id="KW-0349">Heme</keyword>
<dbReference type="PRINTS" id="PR00385">
    <property type="entry name" value="P450"/>
</dbReference>
<dbReference type="GO" id="GO:0020037">
    <property type="term" value="F:heme binding"/>
    <property type="evidence" value="ECO:0007669"/>
    <property type="project" value="InterPro"/>
</dbReference>
<keyword evidence="7" id="KW-0256">Endoplasmic reticulum</keyword>
<dbReference type="GO" id="GO:0004508">
    <property type="term" value="F:steroid 17-alpha-monooxygenase activity"/>
    <property type="evidence" value="ECO:0007669"/>
    <property type="project" value="TreeGrafter"/>
</dbReference>
<feature type="transmembrane region" description="Helical" evidence="15">
    <location>
        <begin position="6"/>
        <end position="23"/>
    </location>
</feature>
<keyword evidence="8" id="KW-0492">Microsome</keyword>
<dbReference type="SUPFAM" id="SSF48264">
    <property type="entry name" value="Cytochrome P450"/>
    <property type="match status" value="1"/>
</dbReference>
<evidence type="ECO:0000256" key="6">
    <source>
        <dbReference type="ARBA" id="ARBA00022723"/>
    </source>
</evidence>
<comment type="subcellular location">
    <subcellularLocation>
        <location evidence="3">Endoplasmic reticulum membrane</location>
        <topology evidence="3">Peripheral membrane protein</topology>
    </subcellularLocation>
    <subcellularLocation>
        <location evidence="2">Microsome membrane</location>
        <topology evidence="2">Peripheral membrane protein</topology>
    </subcellularLocation>
</comment>
<dbReference type="OMA" id="METCEMM"/>
<feature type="binding site" description="axial binding residue" evidence="13">
    <location>
        <position position="438"/>
    </location>
    <ligand>
        <name>heme</name>
        <dbReference type="ChEBI" id="CHEBI:30413"/>
    </ligand>
    <ligandPart>
        <name>Fe</name>
        <dbReference type="ChEBI" id="CHEBI:18248"/>
    </ligandPart>
</feature>
<dbReference type="InterPro" id="IPR002401">
    <property type="entry name" value="Cyt_P450_E_grp-I"/>
</dbReference>
<protein>
    <recommendedName>
        <fullName evidence="19">Cytochrome P450</fullName>
    </recommendedName>
</protein>
<evidence type="ECO:0000256" key="10">
    <source>
        <dbReference type="ARBA" id="ARBA00023004"/>
    </source>
</evidence>
<evidence type="ECO:0000313" key="17">
    <source>
        <dbReference type="EnsemblMetazoa" id="CapteP199515"/>
    </source>
</evidence>
<dbReference type="OrthoDB" id="3934656at2759"/>
<evidence type="ECO:0000256" key="11">
    <source>
        <dbReference type="ARBA" id="ARBA00023033"/>
    </source>
</evidence>
<dbReference type="EnsemblMetazoa" id="CapteT199515">
    <property type="protein sequence ID" value="CapteP199515"/>
    <property type="gene ID" value="CapteG199515"/>
</dbReference>
<dbReference type="InterPro" id="IPR036396">
    <property type="entry name" value="Cyt_P450_sf"/>
</dbReference>
<dbReference type="Proteomes" id="UP000014760">
    <property type="component" value="Unassembled WGS sequence"/>
</dbReference>
<evidence type="ECO:0000256" key="9">
    <source>
        <dbReference type="ARBA" id="ARBA00023002"/>
    </source>
</evidence>
<organism evidence="16">
    <name type="scientific">Capitella teleta</name>
    <name type="common">Polychaete worm</name>
    <dbReference type="NCBI Taxonomy" id="283909"/>
    <lineage>
        <taxon>Eukaryota</taxon>
        <taxon>Metazoa</taxon>
        <taxon>Spiralia</taxon>
        <taxon>Lophotrochozoa</taxon>
        <taxon>Annelida</taxon>
        <taxon>Polychaeta</taxon>
        <taxon>Sedentaria</taxon>
        <taxon>Scolecida</taxon>
        <taxon>Capitellidae</taxon>
        <taxon>Capitella</taxon>
    </lineage>
</organism>
<keyword evidence="9 14" id="KW-0560">Oxidoreductase</keyword>
<keyword evidence="11 14" id="KW-0503">Monooxygenase</keyword>
<comment type="similarity">
    <text evidence="4 14">Belongs to the cytochrome P450 family.</text>
</comment>
<dbReference type="Gene3D" id="1.10.630.10">
    <property type="entry name" value="Cytochrome P450"/>
    <property type="match status" value="1"/>
</dbReference>
<dbReference type="GO" id="GO:0005789">
    <property type="term" value="C:endoplasmic reticulum membrane"/>
    <property type="evidence" value="ECO:0007669"/>
    <property type="project" value="UniProtKB-SubCell"/>
</dbReference>
<reference evidence="18" key="1">
    <citation type="submission" date="2012-12" db="EMBL/GenBank/DDBJ databases">
        <authorList>
            <person name="Hellsten U."/>
            <person name="Grimwood J."/>
            <person name="Chapman J.A."/>
            <person name="Shapiro H."/>
            <person name="Aerts A."/>
            <person name="Otillar R.P."/>
            <person name="Terry A.Y."/>
            <person name="Boore J.L."/>
            <person name="Simakov O."/>
            <person name="Marletaz F."/>
            <person name="Cho S.-J."/>
            <person name="Edsinger-Gonzales E."/>
            <person name="Havlak P."/>
            <person name="Kuo D.-H."/>
            <person name="Larsson T."/>
            <person name="Lv J."/>
            <person name="Arendt D."/>
            <person name="Savage R."/>
            <person name="Osoegawa K."/>
            <person name="de Jong P."/>
            <person name="Lindberg D.R."/>
            <person name="Seaver E.C."/>
            <person name="Weisblat D.A."/>
            <person name="Putnam N.H."/>
            <person name="Grigoriev I.V."/>
            <person name="Rokhsar D.S."/>
        </authorList>
    </citation>
    <scope>NUCLEOTIDE SEQUENCE</scope>
    <source>
        <strain evidence="18">I ESC-2004</strain>
    </source>
</reference>
<dbReference type="EMBL" id="KB309519">
    <property type="protein sequence ID" value="ELT94196.1"/>
    <property type="molecule type" value="Genomic_DNA"/>
</dbReference>
<reference evidence="16 18" key="2">
    <citation type="journal article" date="2013" name="Nature">
        <title>Insights into bilaterian evolution from three spiralian genomes.</title>
        <authorList>
            <person name="Simakov O."/>
            <person name="Marletaz F."/>
            <person name="Cho S.J."/>
            <person name="Edsinger-Gonzales E."/>
            <person name="Havlak P."/>
            <person name="Hellsten U."/>
            <person name="Kuo D.H."/>
            <person name="Larsson T."/>
            <person name="Lv J."/>
            <person name="Arendt D."/>
            <person name="Savage R."/>
            <person name="Osoegawa K."/>
            <person name="de Jong P."/>
            <person name="Grimwood J."/>
            <person name="Chapman J.A."/>
            <person name="Shapiro H."/>
            <person name="Aerts A."/>
            <person name="Otillar R.P."/>
            <person name="Terry A.Y."/>
            <person name="Boore J.L."/>
            <person name="Grigoriev I.V."/>
            <person name="Lindberg D.R."/>
            <person name="Seaver E.C."/>
            <person name="Weisblat D.A."/>
            <person name="Putnam N.H."/>
            <person name="Rokhsar D.S."/>
        </authorList>
    </citation>
    <scope>NUCLEOTIDE SEQUENCE</scope>
    <source>
        <strain evidence="16 18">I ESC-2004</strain>
    </source>
</reference>
<keyword evidence="6 13" id="KW-0479">Metal-binding</keyword>
<evidence type="ECO:0000256" key="12">
    <source>
        <dbReference type="ARBA" id="ARBA00023136"/>
    </source>
</evidence>
<dbReference type="STRING" id="283909.R7TRR8"/>
<evidence type="ECO:0000256" key="2">
    <source>
        <dbReference type="ARBA" id="ARBA00004174"/>
    </source>
</evidence>
<dbReference type="HOGENOM" id="CLU_001570_22_0_1"/>
<evidence type="ECO:0000256" key="5">
    <source>
        <dbReference type="ARBA" id="ARBA00022617"/>
    </source>
</evidence>
<dbReference type="InterPro" id="IPR017972">
    <property type="entry name" value="Cyt_P450_CS"/>
</dbReference>
<keyword evidence="18" id="KW-1185">Reference proteome</keyword>
<name>R7TRR8_CAPTE</name>
<evidence type="ECO:0000256" key="1">
    <source>
        <dbReference type="ARBA" id="ARBA00001971"/>
    </source>
</evidence>
<evidence type="ECO:0000256" key="14">
    <source>
        <dbReference type="RuleBase" id="RU000461"/>
    </source>
</evidence>